<dbReference type="RefSeq" id="WP_116757108.1">
    <property type="nucleotide sequence ID" value="NZ_JBHUEX010000001.1"/>
</dbReference>
<dbReference type="SUPFAM" id="SSF46785">
    <property type="entry name" value="Winged helix' DNA-binding domain"/>
    <property type="match status" value="1"/>
</dbReference>
<accession>A0A2V1HW04</accession>
<name>A0A2V1HW04_9MICO</name>
<organism evidence="2 3">
    <name type="scientific">Amnibacterium flavum</name>
    <dbReference type="NCBI Taxonomy" id="2173173"/>
    <lineage>
        <taxon>Bacteria</taxon>
        <taxon>Bacillati</taxon>
        <taxon>Actinomycetota</taxon>
        <taxon>Actinomycetes</taxon>
        <taxon>Micrococcales</taxon>
        <taxon>Microbacteriaceae</taxon>
        <taxon>Amnibacterium</taxon>
    </lineage>
</organism>
<dbReference type="PROSITE" id="PS50995">
    <property type="entry name" value="HTH_MARR_2"/>
    <property type="match status" value="1"/>
</dbReference>
<dbReference type="EMBL" id="QEOP01000002">
    <property type="protein sequence ID" value="PVZ94597.1"/>
    <property type="molecule type" value="Genomic_DNA"/>
</dbReference>
<dbReference type="InterPro" id="IPR036390">
    <property type="entry name" value="WH_DNA-bd_sf"/>
</dbReference>
<keyword evidence="3" id="KW-1185">Reference proteome</keyword>
<dbReference type="Proteomes" id="UP000244893">
    <property type="component" value="Unassembled WGS sequence"/>
</dbReference>
<dbReference type="CDD" id="cd00090">
    <property type="entry name" value="HTH_ARSR"/>
    <property type="match status" value="1"/>
</dbReference>
<feature type="domain" description="HTH marR-type" evidence="1">
    <location>
        <begin position="29"/>
        <end position="165"/>
    </location>
</feature>
<gene>
    <name evidence="2" type="ORF">DDQ50_12945</name>
</gene>
<evidence type="ECO:0000313" key="3">
    <source>
        <dbReference type="Proteomes" id="UP000244893"/>
    </source>
</evidence>
<dbReference type="GO" id="GO:0006950">
    <property type="term" value="P:response to stress"/>
    <property type="evidence" value="ECO:0007669"/>
    <property type="project" value="TreeGrafter"/>
</dbReference>
<dbReference type="Gene3D" id="1.10.10.10">
    <property type="entry name" value="Winged helix-like DNA-binding domain superfamily/Winged helix DNA-binding domain"/>
    <property type="match status" value="1"/>
</dbReference>
<dbReference type="InterPro" id="IPR000835">
    <property type="entry name" value="HTH_MarR-typ"/>
</dbReference>
<dbReference type="SMART" id="SM00347">
    <property type="entry name" value="HTH_MARR"/>
    <property type="match status" value="1"/>
</dbReference>
<proteinExistence type="predicted"/>
<dbReference type="PANTHER" id="PTHR33164">
    <property type="entry name" value="TRANSCRIPTIONAL REGULATOR, MARR FAMILY"/>
    <property type="match status" value="1"/>
</dbReference>
<dbReference type="InterPro" id="IPR039422">
    <property type="entry name" value="MarR/SlyA-like"/>
</dbReference>
<sequence>MTSTEHGGRTLAPQDRVSTDRDVAALPYRSDLMASLGALLNLWDSPDFHLEIRLSDGDVLDEPCHRMIRHLSFRGPMRPSALADELGTGRSNVSKIVGRLQAGGLVERQADEGDSRASRVCLTESGLAVAQRLYDLGDRLAEQVVRDWSPEDVATYTRLTERFARGALTQAEEVRRRGVDQV</sequence>
<dbReference type="PANTHER" id="PTHR33164:SF57">
    <property type="entry name" value="MARR-FAMILY TRANSCRIPTIONAL REGULATOR"/>
    <property type="match status" value="1"/>
</dbReference>
<reference evidence="2 3" key="1">
    <citation type="submission" date="2018-05" db="EMBL/GenBank/DDBJ databases">
        <title>Amnibacterium sp. M8JJ-5, whole genome shotgun sequence.</title>
        <authorList>
            <person name="Tuo L."/>
        </authorList>
    </citation>
    <scope>NUCLEOTIDE SEQUENCE [LARGE SCALE GENOMIC DNA]</scope>
    <source>
        <strain evidence="2 3">M8JJ-5</strain>
    </source>
</reference>
<dbReference type="PRINTS" id="PR00598">
    <property type="entry name" value="HTHMARR"/>
</dbReference>
<evidence type="ECO:0000259" key="1">
    <source>
        <dbReference type="PROSITE" id="PS50995"/>
    </source>
</evidence>
<dbReference type="GO" id="GO:0003700">
    <property type="term" value="F:DNA-binding transcription factor activity"/>
    <property type="evidence" value="ECO:0007669"/>
    <property type="project" value="InterPro"/>
</dbReference>
<dbReference type="InterPro" id="IPR011991">
    <property type="entry name" value="ArsR-like_HTH"/>
</dbReference>
<dbReference type="AlphaFoldDB" id="A0A2V1HW04"/>
<comment type="caution">
    <text evidence="2">The sequence shown here is derived from an EMBL/GenBank/DDBJ whole genome shotgun (WGS) entry which is preliminary data.</text>
</comment>
<protein>
    <recommendedName>
        <fullName evidence="1">HTH marR-type domain-containing protein</fullName>
    </recommendedName>
</protein>
<dbReference type="OrthoDB" id="8966183at2"/>
<dbReference type="InterPro" id="IPR036388">
    <property type="entry name" value="WH-like_DNA-bd_sf"/>
</dbReference>
<evidence type="ECO:0000313" key="2">
    <source>
        <dbReference type="EMBL" id="PVZ94597.1"/>
    </source>
</evidence>
<dbReference type="Pfam" id="PF12802">
    <property type="entry name" value="MarR_2"/>
    <property type="match status" value="1"/>
</dbReference>